<protein>
    <submittedName>
        <fullName evidence="1">Uncharacterized protein</fullName>
    </submittedName>
</protein>
<gene>
    <name evidence="1" type="ORF">THAOC_31948</name>
</gene>
<organism evidence="1 2">
    <name type="scientific">Thalassiosira oceanica</name>
    <name type="common">Marine diatom</name>
    <dbReference type="NCBI Taxonomy" id="159749"/>
    <lineage>
        <taxon>Eukaryota</taxon>
        <taxon>Sar</taxon>
        <taxon>Stramenopiles</taxon>
        <taxon>Ochrophyta</taxon>
        <taxon>Bacillariophyta</taxon>
        <taxon>Coscinodiscophyceae</taxon>
        <taxon>Thalassiosirophycidae</taxon>
        <taxon>Thalassiosirales</taxon>
        <taxon>Thalassiosiraceae</taxon>
        <taxon>Thalassiosira</taxon>
    </lineage>
</organism>
<dbReference type="Proteomes" id="UP000266841">
    <property type="component" value="Unassembled WGS sequence"/>
</dbReference>
<dbReference type="EMBL" id="AGNL01045032">
    <property type="protein sequence ID" value="EJK49201.1"/>
    <property type="molecule type" value="Genomic_DNA"/>
</dbReference>
<reference evidence="1 2" key="1">
    <citation type="journal article" date="2012" name="Genome Biol.">
        <title>Genome and low-iron response of an oceanic diatom adapted to chronic iron limitation.</title>
        <authorList>
            <person name="Lommer M."/>
            <person name="Specht M."/>
            <person name="Roy A.S."/>
            <person name="Kraemer L."/>
            <person name="Andreson R."/>
            <person name="Gutowska M.A."/>
            <person name="Wolf J."/>
            <person name="Bergner S.V."/>
            <person name="Schilhabel M.B."/>
            <person name="Klostermeier U.C."/>
            <person name="Beiko R.G."/>
            <person name="Rosenstiel P."/>
            <person name="Hippler M."/>
            <person name="Laroche J."/>
        </authorList>
    </citation>
    <scope>NUCLEOTIDE SEQUENCE [LARGE SCALE GENOMIC DNA]</scope>
    <source>
        <strain evidence="1 2">CCMP1005</strain>
    </source>
</reference>
<dbReference type="AlphaFoldDB" id="K0RK36"/>
<feature type="non-terminal residue" evidence="1">
    <location>
        <position position="1"/>
    </location>
</feature>
<keyword evidence="2" id="KW-1185">Reference proteome</keyword>
<name>K0RK36_THAOC</name>
<comment type="caution">
    <text evidence="1">The sequence shown here is derived from an EMBL/GenBank/DDBJ whole genome shotgun (WGS) entry which is preliminary data.</text>
</comment>
<accession>K0RK36</accession>
<proteinExistence type="predicted"/>
<evidence type="ECO:0000313" key="2">
    <source>
        <dbReference type="Proteomes" id="UP000266841"/>
    </source>
</evidence>
<evidence type="ECO:0000313" key="1">
    <source>
        <dbReference type="EMBL" id="EJK49201.1"/>
    </source>
</evidence>
<sequence>RATIANISITEMTLKGNGDKQALDDPQLAAKFTLADREETEKRRAEIEALKISGNAHMPSAQKYFAKKAQEDGGCSKSAGVDNTADGTDNVDCTCQSERRHILDGQC</sequence>